<organism evidence="3">
    <name type="scientific">Streptomyces pristinaespiralis</name>
    <dbReference type="NCBI Taxonomy" id="38300"/>
    <lineage>
        <taxon>Bacteria</taxon>
        <taxon>Bacillati</taxon>
        <taxon>Actinomycetota</taxon>
        <taxon>Actinomycetes</taxon>
        <taxon>Kitasatosporales</taxon>
        <taxon>Streptomycetaceae</taxon>
        <taxon>Streptomyces</taxon>
    </lineage>
</organism>
<reference evidence="3 4" key="1">
    <citation type="submission" date="2015-08" db="EMBL/GenBank/DDBJ databases">
        <title>Genome sequence of the pristinamycin over-producing bacterium Streptomyces pristinaespiralis HCCB10218.</title>
        <authorList>
            <person name="Tian J."/>
            <person name="Yang J."/>
            <person name="Li L."/>
            <person name="Ruan L."/>
            <person name="Wei W."/>
            <person name="Zheng G."/>
            <person name="Wei Z."/>
            <person name="Yang S."/>
            <person name="Ge M."/>
            <person name="Jiang W."/>
            <person name="Lu Y."/>
        </authorList>
    </citation>
    <scope>NUCLEOTIDE SEQUENCE [LARGE SCALE GENOMIC DNA]</scope>
    <source>
        <strain evidence="3 4">HCCB 10218</strain>
    </source>
</reference>
<dbReference type="KEGG" id="spri:SPRI_1942"/>
<gene>
    <name evidence="3" type="ORF">SPRI_1942</name>
</gene>
<feature type="compositionally biased region" description="Low complexity" evidence="1">
    <location>
        <begin position="21"/>
        <end position="41"/>
    </location>
</feature>
<evidence type="ECO:0000313" key="3">
    <source>
        <dbReference type="EMBL" id="ALC20248.1"/>
    </source>
</evidence>
<feature type="region of interest" description="Disordered" evidence="1">
    <location>
        <begin position="21"/>
        <end position="77"/>
    </location>
</feature>
<keyword evidence="2" id="KW-0732">Signal</keyword>
<feature type="signal peptide" evidence="2">
    <location>
        <begin position="1"/>
        <end position="19"/>
    </location>
</feature>
<evidence type="ECO:0000256" key="1">
    <source>
        <dbReference type="SAM" id="MobiDB-lite"/>
    </source>
</evidence>
<proteinExistence type="predicted"/>
<dbReference type="AlphaFoldDB" id="A0A0M5IPV4"/>
<evidence type="ECO:0000313" key="4">
    <source>
        <dbReference type="Proteomes" id="UP000060513"/>
    </source>
</evidence>
<dbReference type="Proteomes" id="UP000060513">
    <property type="component" value="Chromosome"/>
</dbReference>
<name>A0A0M5IPV4_STRPR</name>
<dbReference type="PATRIC" id="fig|38300.4.peg.2055"/>
<dbReference type="EMBL" id="CP011340">
    <property type="protein sequence ID" value="ALC20248.1"/>
    <property type="molecule type" value="Genomic_DNA"/>
</dbReference>
<dbReference type="STRING" id="38300.SPRI_1942"/>
<protein>
    <submittedName>
        <fullName evidence="3">Secreted protein</fullName>
    </submittedName>
</protein>
<sequence>MLPLLALTAAALGTGAAAADPHTAESAAAHRPASATERTAPPTAPAPAPATERTARSTAVPRATERTAPTPDIRVSWSVDLAAGSEGGSDDDANVRHANGALRIRDTSLPDASAGTGRGQGSAVLPVHRLETGANRVAAEVGAELPPGAAVEVDIRGRDRNGPWTEWREALAGVPAELPRTVTEVQARLILQGGRDRSGPAVKSLRLTADSVAVVSPRPASAEPFTARVYATREGLVGGTTANGHVIKPNDHFVALPSRRGLSPKGSGEYSVRVCGPARCETAPVWDVGPWNIRDDHWNPSSVRETFKDLPQGMPEAQAAYESGYNDGLDGFGRRVLNPAGIDLADGTFYNVGLNDNGWVTVTYLWTGDGTTTKSFPTWGTDVGIRQSATTASTRVTALPGPTTVRIRCQVRGQLVQTDGYSNDAWSYLPDYGGYVSNIYIDVADSWLPGVPTC</sequence>
<feature type="chain" id="PRO_5038442603" evidence="2">
    <location>
        <begin position="20"/>
        <end position="454"/>
    </location>
</feature>
<feature type="compositionally biased region" description="Low complexity" evidence="1">
    <location>
        <begin position="49"/>
        <end position="59"/>
    </location>
</feature>
<accession>A0A0M5IPV4</accession>
<evidence type="ECO:0000256" key="2">
    <source>
        <dbReference type="SAM" id="SignalP"/>
    </source>
</evidence>